<organism evidence="1 2">
    <name type="scientific">Digitaria exilis</name>
    <dbReference type="NCBI Taxonomy" id="1010633"/>
    <lineage>
        <taxon>Eukaryota</taxon>
        <taxon>Viridiplantae</taxon>
        <taxon>Streptophyta</taxon>
        <taxon>Embryophyta</taxon>
        <taxon>Tracheophyta</taxon>
        <taxon>Spermatophyta</taxon>
        <taxon>Magnoliopsida</taxon>
        <taxon>Liliopsida</taxon>
        <taxon>Poales</taxon>
        <taxon>Poaceae</taxon>
        <taxon>PACMAD clade</taxon>
        <taxon>Panicoideae</taxon>
        <taxon>Panicodae</taxon>
        <taxon>Paniceae</taxon>
        <taxon>Anthephorinae</taxon>
        <taxon>Digitaria</taxon>
    </lineage>
</organism>
<evidence type="ECO:0000313" key="2">
    <source>
        <dbReference type="Proteomes" id="UP000636709"/>
    </source>
</evidence>
<protein>
    <recommendedName>
        <fullName evidence="3">Reverse transcriptase zinc-binding domain-containing protein</fullName>
    </recommendedName>
</protein>
<evidence type="ECO:0000313" key="1">
    <source>
        <dbReference type="EMBL" id="KAF8698001.1"/>
    </source>
</evidence>
<name>A0A835BI57_9POAL</name>
<sequence length="122" mass="14237">MEIPFTGHAHGSFSDCFLYNYSCVHCVENQEETVIYLFFTCPFSEACWICLGKNIQWDLSLQPLQMIIQSRQQFGSCIFREIVIVACRSLWCHRNSIVFDGQSLSFARWKALFVEDTKKDFS</sequence>
<dbReference type="OrthoDB" id="675438at2759"/>
<dbReference type="Proteomes" id="UP000636709">
    <property type="component" value="Unassembled WGS sequence"/>
</dbReference>
<evidence type="ECO:0008006" key="3">
    <source>
        <dbReference type="Google" id="ProtNLM"/>
    </source>
</evidence>
<accession>A0A835BI57</accession>
<gene>
    <name evidence="1" type="ORF">HU200_035505</name>
</gene>
<dbReference type="EMBL" id="JACEFO010001866">
    <property type="protein sequence ID" value="KAF8698001.1"/>
    <property type="molecule type" value="Genomic_DNA"/>
</dbReference>
<proteinExistence type="predicted"/>
<dbReference type="AlphaFoldDB" id="A0A835BI57"/>
<keyword evidence="2" id="KW-1185">Reference proteome</keyword>
<comment type="caution">
    <text evidence="1">The sequence shown here is derived from an EMBL/GenBank/DDBJ whole genome shotgun (WGS) entry which is preliminary data.</text>
</comment>
<reference evidence="1" key="1">
    <citation type="submission" date="2020-07" db="EMBL/GenBank/DDBJ databases">
        <title>Genome sequence and genetic diversity analysis of an under-domesticated orphan crop, white fonio (Digitaria exilis).</title>
        <authorList>
            <person name="Bennetzen J.L."/>
            <person name="Chen S."/>
            <person name="Ma X."/>
            <person name="Wang X."/>
            <person name="Yssel A.E.J."/>
            <person name="Chaluvadi S.R."/>
            <person name="Johnson M."/>
            <person name="Gangashetty P."/>
            <person name="Hamidou F."/>
            <person name="Sanogo M.D."/>
            <person name="Zwaenepoel A."/>
            <person name="Wallace J."/>
            <person name="Van De Peer Y."/>
            <person name="Van Deynze A."/>
        </authorList>
    </citation>
    <scope>NUCLEOTIDE SEQUENCE</scope>
    <source>
        <tissue evidence="1">Leaves</tissue>
    </source>
</reference>